<comment type="similarity">
    <text evidence="10">Belongs to the adenylate cyclase family. DacA/CdaA subfamily.</text>
</comment>
<evidence type="ECO:0000256" key="8">
    <source>
        <dbReference type="ARBA" id="ARBA00022989"/>
    </source>
</evidence>
<evidence type="ECO:0000256" key="7">
    <source>
        <dbReference type="ARBA" id="ARBA00022840"/>
    </source>
</evidence>
<feature type="domain" description="DAC" evidence="11">
    <location>
        <begin position="76"/>
        <end position="239"/>
    </location>
</feature>
<dbReference type="PIRSF" id="PIRSF004793">
    <property type="entry name" value="UCP004793"/>
    <property type="match status" value="1"/>
</dbReference>
<sequence length="269" mass="29325">MPSVRLLDIIDILIVTVLIYQLLLLIRGTRAVQLVTGVVILILAYAISRAVGLYTLQFVLQYLGVVIPIALLVIFQPELRRMLEQLGRGGVLVSGFSPHALGREEIIRLVNDVSRAARILGLRKIGALIVLERRTGLADFIETGIKVDAVVTVQLLISLFFPNSPLHDGAAIIRGNRVIAAGCLLPLSENPAVSRTLGTRHRAGLGIAEQTDAVAIIVSEETGTVTLAREGELIRGMSEEELKAALLELCAAEPPAPAPWRWWRTFRRA</sequence>
<evidence type="ECO:0000256" key="5">
    <source>
        <dbReference type="ARBA" id="ARBA00022695"/>
    </source>
</evidence>
<keyword evidence="8 10" id="KW-1133">Transmembrane helix</keyword>
<keyword evidence="2 10" id="KW-1003">Cell membrane</keyword>
<dbReference type="FunFam" id="3.40.1700.10:FF:000002">
    <property type="entry name" value="Diadenylate cyclase"/>
    <property type="match status" value="1"/>
</dbReference>
<dbReference type="AlphaFoldDB" id="A0A537L2T9"/>
<dbReference type="GO" id="GO:0004016">
    <property type="term" value="F:adenylate cyclase activity"/>
    <property type="evidence" value="ECO:0007669"/>
    <property type="project" value="UniProtKB-UniRule"/>
</dbReference>
<keyword evidence="4 10" id="KW-0812">Transmembrane</keyword>
<dbReference type="InterPro" id="IPR034701">
    <property type="entry name" value="CdaA"/>
</dbReference>
<dbReference type="GO" id="GO:0005524">
    <property type="term" value="F:ATP binding"/>
    <property type="evidence" value="ECO:0007669"/>
    <property type="project" value="UniProtKB-UniRule"/>
</dbReference>
<evidence type="ECO:0000256" key="6">
    <source>
        <dbReference type="ARBA" id="ARBA00022741"/>
    </source>
</evidence>
<comment type="subunit">
    <text evidence="10">Probably a homodimer.</text>
</comment>
<evidence type="ECO:0000256" key="4">
    <source>
        <dbReference type="ARBA" id="ARBA00022692"/>
    </source>
</evidence>
<dbReference type="InterPro" id="IPR050338">
    <property type="entry name" value="DisA"/>
</dbReference>
<proteinExistence type="inferred from homology"/>
<evidence type="ECO:0000313" key="13">
    <source>
        <dbReference type="Proteomes" id="UP000319353"/>
    </source>
</evidence>
<dbReference type="Pfam" id="PF02457">
    <property type="entry name" value="DAC"/>
    <property type="match status" value="1"/>
</dbReference>
<comment type="function">
    <text evidence="10">Catalyzes the condensation of 2 ATP molecules into cyclic di-AMP (c-di-AMP), a second messenger used to regulate differing processes in different bacteria.</text>
</comment>
<evidence type="ECO:0000256" key="3">
    <source>
        <dbReference type="ARBA" id="ARBA00022679"/>
    </source>
</evidence>
<dbReference type="PANTHER" id="PTHR34185">
    <property type="entry name" value="DIADENYLATE CYCLASE"/>
    <property type="match status" value="1"/>
</dbReference>
<feature type="transmembrane region" description="Helical" evidence="10">
    <location>
        <begin position="54"/>
        <end position="75"/>
    </location>
</feature>
<accession>A0A537L2T9</accession>
<dbReference type="PANTHER" id="PTHR34185:SF1">
    <property type="entry name" value="DIADENYLATE CYCLASE"/>
    <property type="match status" value="1"/>
</dbReference>
<keyword evidence="7 10" id="KW-0067">ATP-binding</keyword>
<name>A0A537L2T9_9BACT</name>
<keyword evidence="9 10" id="KW-0472">Membrane</keyword>
<feature type="transmembrane region" description="Helical" evidence="10">
    <location>
        <begin position="6"/>
        <end position="24"/>
    </location>
</feature>
<dbReference type="InterPro" id="IPR014046">
    <property type="entry name" value="C-di-AMP_synthase"/>
</dbReference>
<dbReference type="InterPro" id="IPR036888">
    <property type="entry name" value="DNA_integrity_DisA_N_sf"/>
</dbReference>
<protein>
    <recommendedName>
        <fullName evidence="10">Diadenylate cyclase</fullName>
        <shortName evidence="10">DAC</shortName>
        <ecNumber evidence="10">2.7.7.85</ecNumber>
    </recommendedName>
    <alternativeName>
        <fullName evidence="10">Cyclic-di-AMP synthase</fullName>
        <shortName evidence="10">c-di-AMP synthase</shortName>
    </alternativeName>
</protein>
<keyword evidence="6 10" id="KW-0547">Nucleotide-binding</keyword>
<organism evidence="12 13">
    <name type="scientific">Candidatus Segetimicrobium genomatis</name>
    <dbReference type="NCBI Taxonomy" id="2569760"/>
    <lineage>
        <taxon>Bacteria</taxon>
        <taxon>Bacillati</taxon>
        <taxon>Candidatus Sysuimicrobiota</taxon>
        <taxon>Candidatus Sysuimicrobiia</taxon>
        <taxon>Candidatus Sysuimicrobiales</taxon>
        <taxon>Candidatus Segetimicrobiaceae</taxon>
        <taxon>Candidatus Segetimicrobium</taxon>
    </lineage>
</organism>
<keyword evidence="3 10" id="KW-0808">Transferase</keyword>
<dbReference type="Pfam" id="PF19293">
    <property type="entry name" value="CdaA_N"/>
    <property type="match status" value="1"/>
</dbReference>
<evidence type="ECO:0000256" key="10">
    <source>
        <dbReference type="HAMAP-Rule" id="MF_01499"/>
    </source>
</evidence>
<dbReference type="EC" id="2.7.7.85" evidence="10"/>
<keyword evidence="5 10" id="KW-0548">Nucleotidyltransferase</keyword>
<dbReference type="PROSITE" id="PS51794">
    <property type="entry name" value="DAC"/>
    <property type="match status" value="1"/>
</dbReference>
<comment type="caution">
    <text evidence="10">Lacks conserved residue(s) required for the propagation of feature annotation.</text>
</comment>
<evidence type="ECO:0000259" key="11">
    <source>
        <dbReference type="PROSITE" id="PS51794"/>
    </source>
</evidence>
<evidence type="ECO:0000256" key="2">
    <source>
        <dbReference type="ARBA" id="ARBA00022475"/>
    </source>
</evidence>
<dbReference type="EMBL" id="VBAL01000083">
    <property type="protein sequence ID" value="TMJ02318.1"/>
    <property type="molecule type" value="Genomic_DNA"/>
</dbReference>
<evidence type="ECO:0000313" key="12">
    <source>
        <dbReference type="EMBL" id="TMJ02318.1"/>
    </source>
</evidence>
<dbReference type="HAMAP" id="MF_01499">
    <property type="entry name" value="DacA"/>
    <property type="match status" value="1"/>
</dbReference>
<gene>
    <name evidence="10" type="primary">dacA</name>
    <name evidence="12" type="ORF">E6H01_06920</name>
</gene>
<reference evidence="12 13" key="1">
    <citation type="journal article" date="2019" name="Nat. Microbiol.">
        <title>Mediterranean grassland soil C-N compound turnover is dependent on rainfall and depth, and is mediated by genomically divergent microorganisms.</title>
        <authorList>
            <person name="Diamond S."/>
            <person name="Andeer P.F."/>
            <person name="Li Z."/>
            <person name="Crits-Christoph A."/>
            <person name="Burstein D."/>
            <person name="Anantharaman K."/>
            <person name="Lane K.R."/>
            <person name="Thomas B.C."/>
            <person name="Pan C."/>
            <person name="Northen T.R."/>
            <person name="Banfield J.F."/>
        </authorList>
    </citation>
    <scope>NUCLEOTIDE SEQUENCE [LARGE SCALE GENOMIC DNA]</scope>
    <source>
        <strain evidence="12">NP_4</strain>
    </source>
</reference>
<evidence type="ECO:0000256" key="9">
    <source>
        <dbReference type="ARBA" id="ARBA00023136"/>
    </source>
</evidence>
<dbReference type="GO" id="GO:0006171">
    <property type="term" value="P:cAMP biosynthetic process"/>
    <property type="evidence" value="ECO:0007669"/>
    <property type="project" value="InterPro"/>
</dbReference>
<dbReference type="SUPFAM" id="SSF143597">
    <property type="entry name" value="YojJ-like"/>
    <property type="match status" value="1"/>
</dbReference>
<dbReference type="Proteomes" id="UP000319353">
    <property type="component" value="Unassembled WGS sequence"/>
</dbReference>
<dbReference type="InterPro" id="IPR045585">
    <property type="entry name" value="CdaA_N"/>
</dbReference>
<feature type="transmembrane region" description="Helical" evidence="10">
    <location>
        <begin position="31"/>
        <end position="48"/>
    </location>
</feature>
<comment type="caution">
    <text evidence="12">The sequence shown here is derived from an EMBL/GenBank/DDBJ whole genome shotgun (WGS) entry which is preliminary data.</text>
</comment>
<dbReference type="Gene3D" id="3.40.1700.10">
    <property type="entry name" value="DNA integrity scanning protein, DisA, N-terminal domain"/>
    <property type="match status" value="1"/>
</dbReference>
<dbReference type="GO" id="GO:0106408">
    <property type="term" value="F:diadenylate cyclase activity"/>
    <property type="evidence" value="ECO:0007669"/>
    <property type="project" value="UniProtKB-EC"/>
</dbReference>
<dbReference type="NCBIfam" id="TIGR00159">
    <property type="entry name" value="diadenylate cyclase CdaA"/>
    <property type="match status" value="1"/>
</dbReference>
<evidence type="ECO:0000256" key="1">
    <source>
        <dbReference type="ARBA" id="ARBA00000877"/>
    </source>
</evidence>
<comment type="catalytic activity">
    <reaction evidence="1 10">
        <text>2 ATP = 3',3'-c-di-AMP + 2 diphosphate</text>
        <dbReference type="Rhea" id="RHEA:35655"/>
        <dbReference type="ChEBI" id="CHEBI:30616"/>
        <dbReference type="ChEBI" id="CHEBI:33019"/>
        <dbReference type="ChEBI" id="CHEBI:71500"/>
        <dbReference type="EC" id="2.7.7.85"/>
    </reaction>
</comment>
<dbReference type="InterPro" id="IPR003390">
    <property type="entry name" value="DNA_integrity_scan_DisA_N"/>
</dbReference>